<organism evidence="1 2">
    <name type="scientific">Owenia fusiformis</name>
    <name type="common">Polychaete worm</name>
    <dbReference type="NCBI Taxonomy" id="6347"/>
    <lineage>
        <taxon>Eukaryota</taxon>
        <taxon>Metazoa</taxon>
        <taxon>Spiralia</taxon>
        <taxon>Lophotrochozoa</taxon>
        <taxon>Annelida</taxon>
        <taxon>Polychaeta</taxon>
        <taxon>Sedentaria</taxon>
        <taxon>Canalipalpata</taxon>
        <taxon>Sabellida</taxon>
        <taxon>Oweniida</taxon>
        <taxon>Oweniidae</taxon>
        <taxon>Owenia</taxon>
    </lineage>
</organism>
<keyword evidence="2" id="KW-1185">Reference proteome</keyword>
<evidence type="ECO:0000313" key="1">
    <source>
        <dbReference type="EMBL" id="CAH1779615.1"/>
    </source>
</evidence>
<dbReference type="EMBL" id="CAIIXF020000003">
    <property type="protein sequence ID" value="CAH1779615.1"/>
    <property type="molecule type" value="Genomic_DNA"/>
</dbReference>
<protein>
    <submittedName>
        <fullName evidence="1">Uncharacterized protein</fullName>
    </submittedName>
</protein>
<dbReference type="AlphaFoldDB" id="A0A8S4NG66"/>
<evidence type="ECO:0000313" key="2">
    <source>
        <dbReference type="Proteomes" id="UP000749559"/>
    </source>
</evidence>
<proteinExistence type="predicted"/>
<dbReference type="Proteomes" id="UP000749559">
    <property type="component" value="Unassembled WGS sequence"/>
</dbReference>
<sequence length="100" mass="10793">MSQQNIKDFLTEAHVQLKSQPSDICTEAASIVTVSSTPVSSSKASMMPPAKRDRFESSFDSFVSQDGTPTSSVQALQNSMQDFMSKMSLEVSNIQIVGGI</sequence>
<reference evidence="1" key="1">
    <citation type="submission" date="2022-03" db="EMBL/GenBank/DDBJ databases">
        <authorList>
            <person name="Martin C."/>
        </authorList>
    </citation>
    <scope>NUCLEOTIDE SEQUENCE</scope>
</reference>
<name>A0A8S4NG66_OWEFU</name>
<comment type="caution">
    <text evidence="1">The sequence shown here is derived from an EMBL/GenBank/DDBJ whole genome shotgun (WGS) entry which is preliminary data.</text>
</comment>
<gene>
    <name evidence="1" type="ORF">OFUS_LOCUS6412</name>
</gene>
<accession>A0A8S4NG66</accession>